<dbReference type="GO" id="GO:0042981">
    <property type="term" value="P:regulation of apoptotic process"/>
    <property type="evidence" value="ECO:0007669"/>
    <property type="project" value="TreeGrafter"/>
</dbReference>
<dbReference type="PANTHER" id="PTHR13008:SF7">
    <property type="entry name" value="MAP KINASE-ACTIVATING DEATH DOMAIN PROTEIN"/>
    <property type="match status" value="1"/>
</dbReference>
<dbReference type="GO" id="GO:0005085">
    <property type="term" value="F:guanyl-nucleotide exchange factor activity"/>
    <property type="evidence" value="ECO:0007669"/>
    <property type="project" value="TreeGrafter"/>
</dbReference>
<dbReference type="InterPro" id="IPR056574">
    <property type="entry name" value="Death_MADD"/>
</dbReference>
<dbReference type="Proteomes" id="UP001163046">
    <property type="component" value="Unassembled WGS sequence"/>
</dbReference>
<gene>
    <name evidence="2" type="ORF">OS493_028566</name>
</gene>
<dbReference type="PANTHER" id="PTHR13008">
    <property type="entry name" value="MAP-KINASE ACTIVATING DEATH DOMAIN PROTEIN MADD /DENN/AEX-3 C.ELEGANS"/>
    <property type="match status" value="1"/>
</dbReference>
<keyword evidence="3" id="KW-1185">Reference proteome</keyword>
<reference evidence="2" key="1">
    <citation type="submission" date="2023-01" db="EMBL/GenBank/DDBJ databases">
        <title>Genome assembly of the deep-sea coral Lophelia pertusa.</title>
        <authorList>
            <person name="Herrera S."/>
            <person name="Cordes E."/>
        </authorList>
    </citation>
    <scope>NUCLEOTIDE SEQUENCE</scope>
    <source>
        <strain evidence="2">USNM1676648</strain>
        <tissue evidence="2">Polyp</tissue>
    </source>
</reference>
<comment type="caution">
    <text evidence="2">The sequence shown here is derived from an EMBL/GenBank/DDBJ whole genome shotgun (WGS) entry which is preliminary data.</text>
</comment>
<evidence type="ECO:0000313" key="3">
    <source>
        <dbReference type="Proteomes" id="UP001163046"/>
    </source>
</evidence>
<name>A0A9W9YYA2_9CNID</name>
<dbReference type="OrthoDB" id="6282239at2759"/>
<sequence>MDFWENIYLDAVAAERDAVGMDQGPAEMIDRYSSLGPAEKKRLEADEDRLLATMLYNLVAFMIALNVDKDAVKKKVRRLLGKSHIGLLQSQQVNDLLDNLNSLNGNDIDLKPAGSRQMLKHSFVVHSGDSMNGDVFFMEVCDDCILLRTGVGAVVERWWYEKLVNITYAPKTKVLCLWCRQKDETILNKFCTKKCKALYYCIKESLQRAADRLSDKGTVKVCICCVVSSLVADVQFFHEFSLEESFQWKVHIDLCHIRNCSTQRGVFLWRNLVSRKRNNTALLKPALRMISSNLVPRVLAPADVMNINVGPRWMRSSKLSCDWLLEMIHFV</sequence>
<feature type="domain" description="MAP kinase-activating death" evidence="1">
    <location>
        <begin position="20"/>
        <end position="95"/>
    </location>
</feature>
<dbReference type="Pfam" id="PF23629">
    <property type="entry name" value="Death_MADD"/>
    <property type="match status" value="1"/>
</dbReference>
<dbReference type="EMBL" id="MU826853">
    <property type="protein sequence ID" value="KAJ7370954.1"/>
    <property type="molecule type" value="Genomic_DNA"/>
</dbReference>
<proteinExistence type="predicted"/>
<evidence type="ECO:0000313" key="2">
    <source>
        <dbReference type="EMBL" id="KAJ7370954.1"/>
    </source>
</evidence>
<protein>
    <recommendedName>
        <fullName evidence="1">MAP kinase-activating death domain-containing protein</fullName>
    </recommendedName>
</protein>
<dbReference type="GO" id="GO:0032483">
    <property type="term" value="P:regulation of Rab protein signal transduction"/>
    <property type="evidence" value="ECO:0007669"/>
    <property type="project" value="TreeGrafter"/>
</dbReference>
<organism evidence="2 3">
    <name type="scientific">Desmophyllum pertusum</name>
    <dbReference type="NCBI Taxonomy" id="174260"/>
    <lineage>
        <taxon>Eukaryota</taxon>
        <taxon>Metazoa</taxon>
        <taxon>Cnidaria</taxon>
        <taxon>Anthozoa</taxon>
        <taxon>Hexacorallia</taxon>
        <taxon>Scleractinia</taxon>
        <taxon>Caryophylliina</taxon>
        <taxon>Caryophylliidae</taxon>
        <taxon>Desmophyllum</taxon>
    </lineage>
</organism>
<evidence type="ECO:0000259" key="1">
    <source>
        <dbReference type="Pfam" id="PF23629"/>
    </source>
</evidence>
<dbReference type="AlphaFoldDB" id="A0A9W9YYA2"/>
<accession>A0A9W9YYA2</accession>
<dbReference type="InterPro" id="IPR039980">
    <property type="entry name" value="MADD"/>
</dbReference>
<dbReference type="GO" id="GO:0005829">
    <property type="term" value="C:cytosol"/>
    <property type="evidence" value="ECO:0007669"/>
    <property type="project" value="TreeGrafter"/>
</dbReference>